<sequence>MAQISLEKRPKAVNVQRLMRIELFLAKQNIGDKLSTITKYKPDIRLIISVYPL</sequence>
<dbReference type="AlphaFoldDB" id="A0A068R7M2"/>
<gene>
    <name evidence="1" type="ORF">XPG1_2473</name>
</gene>
<proteinExistence type="predicted"/>
<name>A0A068R7M2_9GAMM</name>
<accession>A0A068R7M2</accession>
<keyword evidence="2" id="KW-1185">Reference proteome</keyword>
<dbReference type="HOGENOM" id="CLU_3067759_0_0_6"/>
<protein>
    <submittedName>
        <fullName evidence="1">Uncharacterized protein</fullName>
    </submittedName>
</protein>
<evidence type="ECO:0000313" key="1">
    <source>
        <dbReference type="EMBL" id="CDG22125.1"/>
    </source>
</evidence>
<organism evidence="1 2">
    <name type="scientific">Xenorhabdus poinarii G6</name>
    <dbReference type="NCBI Taxonomy" id="1354304"/>
    <lineage>
        <taxon>Bacteria</taxon>
        <taxon>Pseudomonadati</taxon>
        <taxon>Pseudomonadota</taxon>
        <taxon>Gammaproteobacteria</taxon>
        <taxon>Enterobacterales</taxon>
        <taxon>Morganellaceae</taxon>
        <taxon>Xenorhabdus</taxon>
    </lineage>
</organism>
<dbReference type="EMBL" id="FO704551">
    <property type="protein sequence ID" value="CDG22125.1"/>
    <property type="molecule type" value="Genomic_DNA"/>
</dbReference>
<dbReference type="KEGG" id="xpo:XPG1_2473"/>
<evidence type="ECO:0000313" key="2">
    <source>
        <dbReference type="Proteomes" id="UP000032735"/>
    </source>
</evidence>
<reference evidence="1 2" key="1">
    <citation type="submission" date="2013-07" db="EMBL/GenBank/DDBJ databases">
        <authorList>
            <person name="Genoscope - CEA"/>
        </authorList>
    </citation>
    <scope>NUCLEOTIDE SEQUENCE [LARGE SCALE GENOMIC DNA]</scope>
    <source>
        <strain evidence="1 2">G6</strain>
    </source>
</reference>
<dbReference type="Proteomes" id="UP000032735">
    <property type="component" value="Chromosome"/>
</dbReference>